<dbReference type="Pfam" id="PF01979">
    <property type="entry name" value="Amidohydro_1"/>
    <property type="match status" value="1"/>
</dbReference>
<dbReference type="SUPFAM" id="SSF51338">
    <property type="entry name" value="Composite domain of metallo-dependent hydrolases"/>
    <property type="match status" value="2"/>
</dbReference>
<evidence type="ECO:0000256" key="5">
    <source>
        <dbReference type="ARBA" id="ARBA00022801"/>
    </source>
</evidence>
<dbReference type="GO" id="GO:0046872">
    <property type="term" value="F:metal ion binding"/>
    <property type="evidence" value="ECO:0007669"/>
    <property type="project" value="UniProtKB-KW"/>
</dbReference>
<evidence type="ECO:0000256" key="2">
    <source>
        <dbReference type="ARBA" id="ARBA00008829"/>
    </source>
</evidence>
<sequence>MPHPVPPPLLIRGGTIQTADTTSRGDVLIRDGVIAAIGRDLEAPTGVGIVDAGGLLVMPGGIDPHTHMEMPFMGEVSTDDFRTGTEAALSGGTTMIVDFAIPSPGGSLVEAWRVWSERAAKAVCDYSFHVCVTHWSDSVAGEMATLVRDHGVNSFKHFMAYKGALMVDDGVLLESVGHALSLGALCNVHAENGDAVAHLQKALLASGVRGPEGHALSRPPAVEGEAAQRIIAIADLLGAPIYIVHVSTKDATDAIARARAGGQRVFGEVLAQHLVVDESVYASGDFGSVAAHVMSPPFRPKSHQAALWAGLASGQLQTTASDHCCFCAPQKAKGRDDFTLIPNGTAGVEDRMSVLWHHGVRTGRLTPAEFVSITSTNTAKIFNIHPRKGAVSVGSDADLVLWDPDGSRTISARTHHQRVDFNVYEGMQVTGLARSTITGGRLAWHDGALRTVSGTGRYISRPPFAPICFPARA</sequence>
<feature type="modified residue" description="N6-carboxylysine" evidence="11">
    <location>
        <position position="156"/>
    </location>
</feature>
<dbReference type="AlphaFoldDB" id="A0A6M8HQX5"/>
<dbReference type="GO" id="GO:0072527">
    <property type="term" value="P:pyrimidine-containing compound metabolic process"/>
    <property type="evidence" value="ECO:0007669"/>
    <property type="project" value="UniProtKB-ARBA"/>
</dbReference>
<dbReference type="InterPro" id="IPR032466">
    <property type="entry name" value="Metal_Hydrolase"/>
</dbReference>
<dbReference type="Proteomes" id="UP000500767">
    <property type="component" value="Chromosome"/>
</dbReference>
<proteinExistence type="inferred from homology"/>
<evidence type="ECO:0000256" key="10">
    <source>
        <dbReference type="ARBA" id="ARBA00074385"/>
    </source>
</evidence>
<dbReference type="InterPro" id="IPR050378">
    <property type="entry name" value="Metallo-dep_Hydrolases_sf"/>
</dbReference>
<dbReference type="GO" id="GO:0004157">
    <property type="term" value="F:dihydropyrimidinase activity"/>
    <property type="evidence" value="ECO:0007669"/>
    <property type="project" value="UniProtKB-EC"/>
</dbReference>
<evidence type="ECO:0000256" key="1">
    <source>
        <dbReference type="ARBA" id="ARBA00001947"/>
    </source>
</evidence>
<evidence type="ECO:0000256" key="9">
    <source>
        <dbReference type="ARBA" id="ARBA00054448"/>
    </source>
</evidence>
<evidence type="ECO:0000256" key="7">
    <source>
        <dbReference type="ARBA" id="ARBA00036696"/>
    </source>
</evidence>
<dbReference type="RefSeq" id="WP_171836371.1">
    <property type="nucleotide sequence ID" value="NZ_CP053708.1"/>
</dbReference>
<comment type="PTM">
    <text evidence="11">Carbamylation allows a single lysine to coordinate two divalent metal cations.</text>
</comment>
<evidence type="ECO:0000256" key="3">
    <source>
        <dbReference type="ARBA" id="ARBA00011881"/>
    </source>
</evidence>
<evidence type="ECO:0000256" key="11">
    <source>
        <dbReference type="PIRSR" id="PIRSR611778-50"/>
    </source>
</evidence>
<evidence type="ECO:0000259" key="12">
    <source>
        <dbReference type="Pfam" id="PF01979"/>
    </source>
</evidence>
<comment type="subunit">
    <text evidence="3">Homotetramer.</text>
</comment>
<evidence type="ECO:0000256" key="4">
    <source>
        <dbReference type="ARBA" id="ARBA00022723"/>
    </source>
</evidence>
<dbReference type="FunFam" id="3.20.20.140:FF:000001">
    <property type="entry name" value="Dihydropyrimidinase like 3"/>
    <property type="match status" value="1"/>
</dbReference>
<dbReference type="NCBIfam" id="TIGR02033">
    <property type="entry name" value="D-hydantoinase"/>
    <property type="match status" value="1"/>
</dbReference>
<dbReference type="InterPro" id="IPR006680">
    <property type="entry name" value="Amidohydro-rel"/>
</dbReference>
<comment type="catalytic activity">
    <reaction evidence="7">
        <text>5,6-dihydrouracil + H2O = 3-(carbamoylamino)propanoate + H(+)</text>
        <dbReference type="Rhea" id="RHEA:16121"/>
        <dbReference type="ChEBI" id="CHEBI:11892"/>
        <dbReference type="ChEBI" id="CHEBI:15377"/>
        <dbReference type="ChEBI" id="CHEBI:15378"/>
        <dbReference type="ChEBI" id="CHEBI:15901"/>
        <dbReference type="EC" id="3.5.2.2"/>
    </reaction>
</comment>
<feature type="domain" description="Amidohydrolase-related" evidence="12">
    <location>
        <begin position="56"/>
        <end position="424"/>
    </location>
</feature>
<dbReference type="InterPro" id="IPR011059">
    <property type="entry name" value="Metal-dep_hydrolase_composite"/>
</dbReference>
<evidence type="ECO:0000313" key="14">
    <source>
        <dbReference type="Proteomes" id="UP000500767"/>
    </source>
</evidence>
<protein>
    <recommendedName>
        <fullName evidence="10">D-hydantoinase/dihydropyrimidinase</fullName>
        <ecNumber evidence="8">3.5.2.2</ecNumber>
    </recommendedName>
</protein>
<evidence type="ECO:0000313" key="13">
    <source>
        <dbReference type="EMBL" id="QKE90748.1"/>
    </source>
</evidence>
<organism evidence="13 14">
    <name type="scientific">Lichenicola cladoniae</name>
    <dbReference type="NCBI Taxonomy" id="1484109"/>
    <lineage>
        <taxon>Bacteria</taxon>
        <taxon>Pseudomonadati</taxon>
        <taxon>Pseudomonadota</taxon>
        <taxon>Alphaproteobacteria</taxon>
        <taxon>Acetobacterales</taxon>
        <taxon>Acetobacteraceae</taxon>
        <taxon>Lichenicola</taxon>
    </lineage>
</organism>
<dbReference type="Gene3D" id="2.30.40.10">
    <property type="entry name" value="Urease, subunit C, domain 1"/>
    <property type="match status" value="1"/>
</dbReference>
<dbReference type="CDD" id="cd01314">
    <property type="entry name" value="D-HYD"/>
    <property type="match status" value="1"/>
</dbReference>
<evidence type="ECO:0000256" key="6">
    <source>
        <dbReference type="ARBA" id="ARBA00022833"/>
    </source>
</evidence>
<dbReference type="KEGG" id="lck:HN018_12485"/>
<keyword evidence="5 13" id="KW-0378">Hydrolase</keyword>
<comment type="function">
    <text evidence="9">Catalyzes the hydrolysis of dihydropyrimidines and of the structurally related DL-5-mono-substituted hydantoins, to produce N-carbamoyl-D-amino acids.</text>
</comment>
<comment type="similarity">
    <text evidence="2">Belongs to the metallo-dependent hydrolases superfamily. Hydantoinase/dihydropyrimidinase family.</text>
</comment>
<reference evidence="13 14" key="1">
    <citation type="journal article" date="2014" name="World J. Microbiol. Biotechnol.">
        <title>Biodiversity and physiological characteristics of Antarctic and Arctic lichens-associated bacteria.</title>
        <authorList>
            <person name="Lee Y.M."/>
            <person name="Kim E.H."/>
            <person name="Lee H.K."/>
            <person name="Hong S.G."/>
        </authorList>
    </citation>
    <scope>NUCLEOTIDE SEQUENCE [LARGE SCALE GENOMIC DNA]</scope>
    <source>
        <strain evidence="13 14">PAMC 26569</strain>
    </source>
</reference>
<gene>
    <name evidence="13" type="primary">hydA</name>
    <name evidence="13" type="ORF">HN018_12485</name>
</gene>
<accession>A0A6M8HQX5</accession>
<keyword evidence="14" id="KW-1185">Reference proteome</keyword>
<dbReference type="PANTHER" id="PTHR11647:SF1">
    <property type="entry name" value="COLLAPSIN RESPONSE MEDIATOR PROTEIN"/>
    <property type="match status" value="1"/>
</dbReference>
<dbReference type="GO" id="GO:0005829">
    <property type="term" value="C:cytosol"/>
    <property type="evidence" value="ECO:0007669"/>
    <property type="project" value="TreeGrafter"/>
</dbReference>
<comment type="cofactor">
    <cofactor evidence="1">
        <name>Zn(2+)</name>
        <dbReference type="ChEBI" id="CHEBI:29105"/>
    </cofactor>
</comment>
<dbReference type="InterPro" id="IPR011778">
    <property type="entry name" value="Hydantoinase/dihydroPyrase"/>
</dbReference>
<dbReference type="PANTHER" id="PTHR11647">
    <property type="entry name" value="HYDRANTOINASE/DIHYDROPYRIMIDINASE FAMILY MEMBER"/>
    <property type="match status" value="1"/>
</dbReference>
<dbReference type="Gene3D" id="3.20.20.140">
    <property type="entry name" value="Metal-dependent hydrolases"/>
    <property type="match status" value="1"/>
</dbReference>
<dbReference type="EMBL" id="CP053708">
    <property type="protein sequence ID" value="QKE90748.1"/>
    <property type="molecule type" value="Genomic_DNA"/>
</dbReference>
<dbReference type="GO" id="GO:0055086">
    <property type="term" value="P:nucleobase-containing small molecule metabolic process"/>
    <property type="evidence" value="ECO:0007669"/>
    <property type="project" value="UniProtKB-ARBA"/>
</dbReference>
<dbReference type="EC" id="3.5.2.2" evidence="8"/>
<keyword evidence="4" id="KW-0479">Metal-binding</keyword>
<keyword evidence="6" id="KW-0862">Zinc</keyword>
<dbReference type="SUPFAM" id="SSF51556">
    <property type="entry name" value="Metallo-dependent hydrolases"/>
    <property type="match status" value="1"/>
</dbReference>
<name>A0A6M8HQX5_9PROT</name>
<evidence type="ECO:0000256" key="8">
    <source>
        <dbReference type="ARBA" id="ARBA00039113"/>
    </source>
</evidence>